<dbReference type="InterPro" id="IPR017871">
    <property type="entry name" value="ABC_transporter-like_CS"/>
</dbReference>
<dbReference type="EMBL" id="FOWC01000003">
    <property type="protein sequence ID" value="SFO80923.1"/>
    <property type="molecule type" value="Genomic_DNA"/>
</dbReference>
<evidence type="ECO:0000313" key="7">
    <source>
        <dbReference type="EMBL" id="SFO80923.1"/>
    </source>
</evidence>
<dbReference type="InterPro" id="IPR003439">
    <property type="entry name" value="ABC_transporter-like_ATP-bd"/>
</dbReference>
<dbReference type="AlphaFoldDB" id="A0A1I5K853"/>
<dbReference type="CDD" id="cd03230">
    <property type="entry name" value="ABC_DR_subfamily_A"/>
    <property type="match status" value="1"/>
</dbReference>
<keyword evidence="3" id="KW-0547">Nucleotide-binding</keyword>
<dbReference type="PANTHER" id="PTHR42711">
    <property type="entry name" value="ABC TRANSPORTER ATP-BINDING PROTEIN"/>
    <property type="match status" value="1"/>
</dbReference>
<protein>
    <submittedName>
        <fullName evidence="7">ABC-2 type transport system ATP-binding protein</fullName>
    </submittedName>
</protein>
<dbReference type="SMART" id="SM00382">
    <property type="entry name" value="AAA"/>
    <property type="match status" value="1"/>
</dbReference>
<comment type="subcellular location">
    <subcellularLocation>
        <location evidence="1">Cell membrane</location>
        <topology evidence="1">Peripheral membrane protein</topology>
    </subcellularLocation>
</comment>
<sequence>MDNTQEIAAGAAIRLGGIAKRYGDVRAVSHVDLTIAPGEVVALLGPNGAGKSTTVDMILGLTTPDEGTVSVFGQTPADAVRAGMIGAMLQGGTLLDDLTVRETVGLVAKLHRRPMPVREALRAAGVEDIADRRANKLSGGQKQRVRFAVALVSDPDLLVLDEPTAAMDVGSRREFWKSMYSFTDTGRTVLFATHYLEEAEEFADRVVLMRAGEIVADGSVAEVRALAGGRTIRAVLPAGVSDQLVSALPAVTSFALRGERVALSSSDSDTTLRALLAAVPAVRDIEIGAVGLEGAFLSLTSGETEEAVR</sequence>
<dbReference type="Pfam" id="PF00005">
    <property type="entry name" value="ABC_tran"/>
    <property type="match status" value="1"/>
</dbReference>
<dbReference type="GO" id="GO:0005524">
    <property type="term" value="F:ATP binding"/>
    <property type="evidence" value="ECO:0007669"/>
    <property type="project" value="UniProtKB-KW"/>
</dbReference>
<keyword evidence="4 7" id="KW-0067">ATP-binding</keyword>
<dbReference type="InterPro" id="IPR050763">
    <property type="entry name" value="ABC_transporter_ATP-binding"/>
</dbReference>
<dbReference type="PROSITE" id="PS00211">
    <property type="entry name" value="ABC_TRANSPORTER_1"/>
    <property type="match status" value="1"/>
</dbReference>
<reference evidence="7 8" key="1">
    <citation type="submission" date="2016-10" db="EMBL/GenBank/DDBJ databases">
        <authorList>
            <person name="de Groot N.N."/>
        </authorList>
    </citation>
    <scope>NUCLEOTIDE SEQUENCE [LARGE SCALE GENOMIC DNA]</scope>
    <source>
        <strain evidence="7 8">DSM 44637</strain>
    </source>
</reference>
<dbReference type="InterPro" id="IPR003593">
    <property type="entry name" value="AAA+_ATPase"/>
</dbReference>
<accession>A0A1I5K853</accession>
<evidence type="ECO:0000313" key="8">
    <source>
        <dbReference type="Proteomes" id="UP000199137"/>
    </source>
</evidence>
<keyword evidence="2" id="KW-0813">Transport</keyword>
<dbReference type="GO" id="GO:0046677">
    <property type="term" value="P:response to antibiotic"/>
    <property type="evidence" value="ECO:0007669"/>
    <property type="project" value="UniProtKB-KW"/>
</dbReference>
<feature type="domain" description="ABC transporter" evidence="6">
    <location>
        <begin position="13"/>
        <end position="236"/>
    </location>
</feature>
<dbReference type="PANTHER" id="PTHR42711:SF17">
    <property type="entry name" value="ABC TRANSPORTER ATP-BINDING PROTEIN"/>
    <property type="match status" value="1"/>
</dbReference>
<proteinExistence type="predicted"/>
<name>A0A1I5K853_9PSEU</name>
<dbReference type="PROSITE" id="PS50893">
    <property type="entry name" value="ABC_TRANSPORTER_2"/>
    <property type="match status" value="1"/>
</dbReference>
<organism evidence="7 8">
    <name type="scientific">Amycolatopsis rubida</name>
    <dbReference type="NCBI Taxonomy" id="112413"/>
    <lineage>
        <taxon>Bacteria</taxon>
        <taxon>Bacillati</taxon>
        <taxon>Actinomycetota</taxon>
        <taxon>Actinomycetes</taxon>
        <taxon>Pseudonocardiales</taxon>
        <taxon>Pseudonocardiaceae</taxon>
        <taxon>Amycolatopsis</taxon>
    </lineage>
</organism>
<evidence type="ECO:0000256" key="4">
    <source>
        <dbReference type="ARBA" id="ARBA00022840"/>
    </source>
</evidence>
<dbReference type="STRING" id="112413.SAMN05421854_10365"/>
<gene>
    <name evidence="7" type="ORF">SAMN05421854_10365</name>
</gene>
<evidence type="ECO:0000256" key="5">
    <source>
        <dbReference type="ARBA" id="ARBA00023251"/>
    </source>
</evidence>
<dbReference type="InterPro" id="IPR027417">
    <property type="entry name" value="P-loop_NTPase"/>
</dbReference>
<dbReference type="GO" id="GO:0005886">
    <property type="term" value="C:plasma membrane"/>
    <property type="evidence" value="ECO:0007669"/>
    <property type="project" value="UniProtKB-SubCell"/>
</dbReference>
<dbReference type="Gene3D" id="3.40.50.300">
    <property type="entry name" value="P-loop containing nucleotide triphosphate hydrolases"/>
    <property type="match status" value="1"/>
</dbReference>
<keyword evidence="5" id="KW-0046">Antibiotic resistance</keyword>
<evidence type="ECO:0000259" key="6">
    <source>
        <dbReference type="PROSITE" id="PS50893"/>
    </source>
</evidence>
<dbReference type="RefSeq" id="WP_167545313.1">
    <property type="nucleotide sequence ID" value="NZ_FOWC01000003.1"/>
</dbReference>
<evidence type="ECO:0000256" key="3">
    <source>
        <dbReference type="ARBA" id="ARBA00022741"/>
    </source>
</evidence>
<dbReference type="GO" id="GO:0016887">
    <property type="term" value="F:ATP hydrolysis activity"/>
    <property type="evidence" value="ECO:0007669"/>
    <property type="project" value="InterPro"/>
</dbReference>
<dbReference type="Proteomes" id="UP000199137">
    <property type="component" value="Unassembled WGS sequence"/>
</dbReference>
<evidence type="ECO:0000256" key="2">
    <source>
        <dbReference type="ARBA" id="ARBA00022448"/>
    </source>
</evidence>
<dbReference type="SUPFAM" id="SSF52540">
    <property type="entry name" value="P-loop containing nucleoside triphosphate hydrolases"/>
    <property type="match status" value="1"/>
</dbReference>
<evidence type="ECO:0000256" key="1">
    <source>
        <dbReference type="ARBA" id="ARBA00004202"/>
    </source>
</evidence>